<name>A0A3S9PCV2_STRLT</name>
<evidence type="ECO:0000313" key="3">
    <source>
        <dbReference type="Proteomes" id="UP000267900"/>
    </source>
</evidence>
<evidence type="ECO:0000256" key="1">
    <source>
        <dbReference type="SAM" id="MobiDB-lite"/>
    </source>
</evidence>
<feature type="region of interest" description="Disordered" evidence="1">
    <location>
        <begin position="1"/>
        <end position="78"/>
    </location>
</feature>
<keyword evidence="3" id="KW-1185">Reference proteome</keyword>
<proteinExistence type="predicted"/>
<gene>
    <name evidence="2" type="ORF">EKH77_02705</name>
</gene>
<protein>
    <submittedName>
        <fullName evidence="2">Uncharacterized protein</fullName>
    </submittedName>
</protein>
<dbReference type="AlphaFoldDB" id="A0A3S9PCV2"/>
<dbReference type="EMBL" id="CP034587">
    <property type="protein sequence ID" value="AZQ70267.1"/>
    <property type="molecule type" value="Genomic_DNA"/>
</dbReference>
<reference evidence="2 3" key="1">
    <citation type="submission" date="2018-12" db="EMBL/GenBank/DDBJ databases">
        <title>The whole draft genome of Streptomyce luteoverticillatus CGMCC 15060.</title>
        <authorList>
            <person name="Feng Z."/>
            <person name="Chen G."/>
            <person name="Zhang J."/>
            <person name="Zhu H."/>
            <person name="Yu X."/>
            <person name="Zhang W."/>
            <person name="Zhang X."/>
        </authorList>
    </citation>
    <scope>NUCLEOTIDE SEQUENCE [LARGE SCALE GENOMIC DNA]</scope>
    <source>
        <strain evidence="2 3">CGMCC 15060</strain>
    </source>
</reference>
<feature type="compositionally biased region" description="Low complexity" evidence="1">
    <location>
        <begin position="32"/>
        <end position="52"/>
    </location>
</feature>
<evidence type="ECO:0000313" key="2">
    <source>
        <dbReference type="EMBL" id="AZQ70267.1"/>
    </source>
</evidence>
<organism evidence="2 3">
    <name type="scientific">Streptomyces luteoverticillatus</name>
    <name type="common">Streptoverticillium luteoverticillatus</name>
    <dbReference type="NCBI Taxonomy" id="66425"/>
    <lineage>
        <taxon>Bacteria</taxon>
        <taxon>Bacillati</taxon>
        <taxon>Actinomycetota</taxon>
        <taxon>Actinomycetes</taxon>
        <taxon>Kitasatosporales</taxon>
        <taxon>Streptomycetaceae</taxon>
        <taxon>Streptomyces</taxon>
    </lineage>
</organism>
<sequence length="78" mass="8537">MRGTVPGFSRWRESRRKRPAWPSAGYGGTPCTRPAGSTPPRSTRSTSGSSGPVTRWGGRTRPRSCGRGRPINRLTNRP</sequence>
<dbReference type="Proteomes" id="UP000267900">
    <property type="component" value="Chromosome"/>
</dbReference>
<accession>A0A3S9PCV2</accession>